<evidence type="ECO:0000256" key="1">
    <source>
        <dbReference type="ARBA" id="ARBA00022723"/>
    </source>
</evidence>
<dbReference type="Proteomes" id="UP001201812">
    <property type="component" value="Unassembled WGS sequence"/>
</dbReference>
<dbReference type="CDD" id="cd22744">
    <property type="entry name" value="OTU"/>
    <property type="match status" value="1"/>
</dbReference>
<evidence type="ECO:0000259" key="4">
    <source>
        <dbReference type="Pfam" id="PF04500"/>
    </source>
</evidence>
<gene>
    <name evidence="5" type="ORF">DdX_12541</name>
</gene>
<dbReference type="GO" id="GO:0008270">
    <property type="term" value="F:zinc ion binding"/>
    <property type="evidence" value="ECO:0007669"/>
    <property type="project" value="UniProtKB-KW"/>
</dbReference>
<dbReference type="AlphaFoldDB" id="A0AAD4MWT4"/>
<dbReference type="EMBL" id="JAKKPZ010000042">
    <property type="protein sequence ID" value="KAI1707165.1"/>
    <property type="molecule type" value="Genomic_DNA"/>
</dbReference>
<keyword evidence="6" id="KW-1185">Reference proteome</keyword>
<keyword evidence="1" id="KW-0479">Metal-binding</keyword>
<evidence type="ECO:0000256" key="2">
    <source>
        <dbReference type="ARBA" id="ARBA00022771"/>
    </source>
</evidence>
<proteinExistence type="predicted"/>
<protein>
    <submittedName>
        <fullName evidence="5">FLYWCH zinc finger domain-containing protein</fullName>
    </submittedName>
</protein>
<organism evidence="5 6">
    <name type="scientific">Ditylenchus destructor</name>
    <dbReference type="NCBI Taxonomy" id="166010"/>
    <lineage>
        <taxon>Eukaryota</taxon>
        <taxon>Metazoa</taxon>
        <taxon>Ecdysozoa</taxon>
        <taxon>Nematoda</taxon>
        <taxon>Chromadorea</taxon>
        <taxon>Rhabditida</taxon>
        <taxon>Tylenchina</taxon>
        <taxon>Tylenchomorpha</taxon>
        <taxon>Sphaerularioidea</taxon>
        <taxon>Anguinidae</taxon>
        <taxon>Anguininae</taxon>
        <taxon>Ditylenchus</taxon>
    </lineage>
</organism>
<evidence type="ECO:0000313" key="5">
    <source>
        <dbReference type="EMBL" id="KAI1707165.1"/>
    </source>
</evidence>
<evidence type="ECO:0000313" key="6">
    <source>
        <dbReference type="Proteomes" id="UP001201812"/>
    </source>
</evidence>
<keyword evidence="2" id="KW-0863">Zinc-finger</keyword>
<accession>A0AAD4MWT4</accession>
<dbReference type="Gene3D" id="3.90.70.80">
    <property type="match status" value="1"/>
</dbReference>
<keyword evidence="3" id="KW-0862">Zinc</keyword>
<comment type="caution">
    <text evidence="5">The sequence shown here is derived from an EMBL/GenBank/DDBJ whole genome shotgun (WGS) entry which is preliminary data.</text>
</comment>
<feature type="domain" description="FLYWCH-type" evidence="4">
    <location>
        <begin position="20"/>
        <end position="87"/>
    </location>
</feature>
<reference evidence="5" key="1">
    <citation type="submission" date="2022-01" db="EMBL/GenBank/DDBJ databases">
        <title>Genome Sequence Resource for Two Populations of Ditylenchus destructor, the Migratory Endoparasitic Phytonematode.</title>
        <authorList>
            <person name="Zhang H."/>
            <person name="Lin R."/>
            <person name="Xie B."/>
        </authorList>
    </citation>
    <scope>NUCLEOTIDE SEQUENCE</scope>
    <source>
        <strain evidence="5">BazhouSP</strain>
    </source>
</reference>
<dbReference type="Pfam" id="PF04500">
    <property type="entry name" value="FLYWCH"/>
    <property type="match status" value="1"/>
</dbReference>
<name>A0AAD4MWT4_9BILA</name>
<evidence type="ECO:0000256" key="3">
    <source>
        <dbReference type="ARBA" id="ARBA00022833"/>
    </source>
</evidence>
<sequence length="304" mass="34585">MTEKHRNVPQGINYELQYTEKIMPMLVFNGYYHHFNGSRDTIEGQVYYWRCVKRAELGVDKCSGTASVKENPDKQWQAYAGRTQHNHEPNAIQASIRTFQHELRSEALNGAKATREVVKESVEKMPEYAKALVDPSPASKIVRKVRRKRKLETNIPLSEHRSVVSLIVEASVAVAVSGDEENHLAVRRDVGNYIIKHREKCNRARCWCRTYNIPNDLLLESAQNCGDRDRWGSTLHLIAASKLYKIVILTYSQLESGLPSWTVHNPSMQTGTAPSMEQELVYPSVAFQIEANHCDVVLDVEPPL</sequence>
<dbReference type="InterPro" id="IPR007588">
    <property type="entry name" value="Znf_FLYWCH"/>
</dbReference>
<dbReference type="Gene3D" id="2.20.25.240">
    <property type="match status" value="1"/>
</dbReference>